<dbReference type="SUPFAM" id="SSF47616">
    <property type="entry name" value="GST C-terminal domain-like"/>
    <property type="match status" value="1"/>
</dbReference>
<comment type="similarity">
    <text evidence="1">Belongs to the GST superfamily.</text>
</comment>
<reference evidence="4 5" key="1">
    <citation type="submission" date="2020-06" db="EMBL/GenBank/DDBJ databases">
        <title>Description of novel acetic acid bacteria.</title>
        <authorList>
            <person name="Sombolestani A."/>
        </authorList>
    </citation>
    <scope>NUCLEOTIDE SEQUENCE [LARGE SCALE GENOMIC DNA]</scope>
    <source>
        <strain evidence="4 5">LMG 26838</strain>
    </source>
</reference>
<name>A0A850NTX2_9PROT</name>
<dbReference type="InterPro" id="IPR004046">
    <property type="entry name" value="GST_C"/>
</dbReference>
<dbReference type="PANTHER" id="PTHR44051">
    <property type="entry name" value="GLUTATHIONE S-TRANSFERASE-RELATED"/>
    <property type="match status" value="1"/>
</dbReference>
<dbReference type="GO" id="GO:0016740">
    <property type="term" value="F:transferase activity"/>
    <property type="evidence" value="ECO:0007669"/>
    <property type="project" value="UniProtKB-KW"/>
</dbReference>
<dbReference type="SFLD" id="SFLDS00019">
    <property type="entry name" value="Glutathione_Transferase_(cytos"/>
    <property type="match status" value="1"/>
</dbReference>
<dbReference type="PROSITE" id="PS50404">
    <property type="entry name" value="GST_NTER"/>
    <property type="match status" value="1"/>
</dbReference>
<dbReference type="AlphaFoldDB" id="A0A850NTX2"/>
<organism evidence="4 5">
    <name type="scientific">Endobacter medicaginis</name>
    <dbReference type="NCBI Taxonomy" id="1181271"/>
    <lineage>
        <taxon>Bacteria</taxon>
        <taxon>Pseudomonadati</taxon>
        <taxon>Pseudomonadota</taxon>
        <taxon>Alphaproteobacteria</taxon>
        <taxon>Acetobacterales</taxon>
        <taxon>Acetobacteraceae</taxon>
        <taxon>Endobacter</taxon>
    </lineage>
</organism>
<proteinExistence type="inferred from homology"/>
<dbReference type="InterPro" id="IPR036282">
    <property type="entry name" value="Glutathione-S-Trfase_C_sf"/>
</dbReference>
<dbReference type="InterPro" id="IPR004045">
    <property type="entry name" value="Glutathione_S-Trfase_N"/>
</dbReference>
<dbReference type="EMBL" id="JABXXQ010000039">
    <property type="protein sequence ID" value="NVN29467.1"/>
    <property type="molecule type" value="Genomic_DNA"/>
</dbReference>
<dbReference type="Pfam" id="PF02798">
    <property type="entry name" value="GST_N"/>
    <property type="match status" value="1"/>
</dbReference>
<keyword evidence="4" id="KW-0808">Transferase</keyword>
<evidence type="ECO:0000259" key="3">
    <source>
        <dbReference type="PROSITE" id="PS50405"/>
    </source>
</evidence>
<dbReference type="RefSeq" id="WP_176622182.1">
    <property type="nucleotide sequence ID" value="NZ_JABXXQ010000039.1"/>
</dbReference>
<dbReference type="Gene3D" id="1.20.1050.10">
    <property type="match status" value="1"/>
</dbReference>
<protein>
    <submittedName>
        <fullName evidence="4">Glutathione S-transferase family protein</fullName>
    </submittedName>
</protein>
<dbReference type="PROSITE" id="PS50405">
    <property type="entry name" value="GST_CTER"/>
    <property type="match status" value="1"/>
</dbReference>
<evidence type="ECO:0000259" key="2">
    <source>
        <dbReference type="PROSITE" id="PS50404"/>
    </source>
</evidence>
<sequence>MGSYILYGRGESGNSYKAALMLSLCALDWKPRLVGFFTDETKAVFRTNVNELGEIPVLEHGDMRLSQTGVILSYLADRTGSFAGRNAEERLEILRWILFDNHRFSSYFATLRFMVGLRKTGETPVTEFLRTQALASFAVVEDHLNRQPFLVGDRPTIADISMVGYRYYDEDTGIDFTRFPRMKAWTERIKALSGWAHPYDLLPRASVPATS</sequence>
<dbReference type="InterPro" id="IPR040079">
    <property type="entry name" value="Glutathione_S-Trfase"/>
</dbReference>
<feature type="domain" description="GST N-terminal" evidence="2">
    <location>
        <begin position="2"/>
        <end position="83"/>
    </location>
</feature>
<evidence type="ECO:0000313" key="5">
    <source>
        <dbReference type="Proteomes" id="UP000565205"/>
    </source>
</evidence>
<comment type="caution">
    <text evidence="4">The sequence shown here is derived from an EMBL/GenBank/DDBJ whole genome shotgun (WGS) entry which is preliminary data.</text>
</comment>
<feature type="domain" description="GST C-terminal" evidence="3">
    <location>
        <begin position="86"/>
        <end position="209"/>
    </location>
</feature>
<evidence type="ECO:0000313" key="4">
    <source>
        <dbReference type="EMBL" id="NVN29467.1"/>
    </source>
</evidence>
<accession>A0A850NTX2</accession>
<dbReference type="Proteomes" id="UP000565205">
    <property type="component" value="Unassembled WGS sequence"/>
</dbReference>
<dbReference type="InterPro" id="IPR010987">
    <property type="entry name" value="Glutathione-S-Trfase_C-like"/>
</dbReference>
<dbReference type="InterPro" id="IPR036249">
    <property type="entry name" value="Thioredoxin-like_sf"/>
</dbReference>
<dbReference type="Pfam" id="PF00043">
    <property type="entry name" value="GST_C"/>
    <property type="match status" value="1"/>
</dbReference>
<dbReference type="Gene3D" id="3.40.30.10">
    <property type="entry name" value="Glutaredoxin"/>
    <property type="match status" value="1"/>
</dbReference>
<evidence type="ECO:0000256" key="1">
    <source>
        <dbReference type="RuleBase" id="RU003494"/>
    </source>
</evidence>
<dbReference type="PANTHER" id="PTHR44051:SF2">
    <property type="entry name" value="HYPOTHETICAL GLUTATHIONE S-TRANSFERASE LIKE PROTEIN"/>
    <property type="match status" value="1"/>
</dbReference>
<dbReference type="SUPFAM" id="SSF52833">
    <property type="entry name" value="Thioredoxin-like"/>
    <property type="match status" value="1"/>
</dbReference>
<gene>
    <name evidence="4" type="ORF">HUK83_03835</name>
</gene>